<name>A0A2T3ZUB4_TRIHA</name>
<protein>
    <recommendedName>
        <fullName evidence="1">Heterokaryon incompatibility domain-containing protein</fullName>
    </recommendedName>
</protein>
<dbReference type="Pfam" id="PF06985">
    <property type="entry name" value="HET"/>
    <property type="match status" value="1"/>
</dbReference>
<dbReference type="Proteomes" id="UP000241690">
    <property type="component" value="Unassembled WGS sequence"/>
</dbReference>
<proteinExistence type="predicted"/>
<evidence type="ECO:0000259" key="1">
    <source>
        <dbReference type="Pfam" id="PF06985"/>
    </source>
</evidence>
<dbReference type="AlphaFoldDB" id="A0A2T3ZUB4"/>
<dbReference type="InterPro" id="IPR052895">
    <property type="entry name" value="HetReg/Transcr_Mod"/>
</dbReference>
<dbReference type="GeneID" id="36620920"/>
<dbReference type="EMBL" id="KZ679699">
    <property type="protein sequence ID" value="PTB48400.1"/>
    <property type="molecule type" value="Genomic_DNA"/>
</dbReference>
<dbReference type="PANTHER" id="PTHR24148:SF73">
    <property type="entry name" value="HET DOMAIN PROTEIN (AFU_ORTHOLOGUE AFUA_8G01020)"/>
    <property type="match status" value="1"/>
</dbReference>
<keyword evidence="3" id="KW-1185">Reference proteome</keyword>
<dbReference type="Pfam" id="PF26639">
    <property type="entry name" value="Het-6_barrel"/>
    <property type="match status" value="1"/>
</dbReference>
<reference evidence="2 3" key="1">
    <citation type="submission" date="2016-07" db="EMBL/GenBank/DDBJ databases">
        <title>Multiple horizontal gene transfer events from other fungi enriched the ability of initially mycotrophic Trichoderma (Ascomycota) to feed on dead plant biomass.</title>
        <authorList>
            <consortium name="DOE Joint Genome Institute"/>
            <person name="Aerts A."/>
            <person name="Atanasova L."/>
            <person name="Chenthamara K."/>
            <person name="Zhang J."/>
            <person name="Grujic M."/>
            <person name="Henrissat B."/>
            <person name="Kuo A."/>
            <person name="Salamov A."/>
            <person name="Lipzen A."/>
            <person name="Labutti K."/>
            <person name="Barry K."/>
            <person name="Miao Y."/>
            <person name="Rahimi M.J."/>
            <person name="Shen Q."/>
            <person name="Grigoriev I.V."/>
            <person name="Kubicek C.P."/>
            <person name="Druzhinina I.S."/>
        </authorList>
    </citation>
    <scope>NUCLEOTIDE SEQUENCE [LARGE SCALE GENOMIC DNA]</scope>
    <source>
        <strain evidence="2 3">CBS 226.95</strain>
    </source>
</reference>
<gene>
    <name evidence="2" type="ORF">M431DRAFT_128125</name>
</gene>
<evidence type="ECO:0000313" key="2">
    <source>
        <dbReference type="EMBL" id="PTB48400.1"/>
    </source>
</evidence>
<organism evidence="2 3">
    <name type="scientific">Trichoderma harzianum CBS 226.95</name>
    <dbReference type="NCBI Taxonomy" id="983964"/>
    <lineage>
        <taxon>Eukaryota</taxon>
        <taxon>Fungi</taxon>
        <taxon>Dikarya</taxon>
        <taxon>Ascomycota</taxon>
        <taxon>Pezizomycotina</taxon>
        <taxon>Sordariomycetes</taxon>
        <taxon>Hypocreomycetidae</taxon>
        <taxon>Hypocreales</taxon>
        <taxon>Hypocreaceae</taxon>
        <taxon>Trichoderma</taxon>
    </lineage>
</organism>
<dbReference type="PANTHER" id="PTHR24148">
    <property type="entry name" value="ANKYRIN REPEAT DOMAIN-CONTAINING PROTEIN 39 HOMOLOG-RELATED"/>
    <property type="match status" value="1"/>
</dbReference>
<evidence type="ECO:0000313" key="3">
    <source>
        <dbReference type="Proteomes" id="UP000241690"/>
    </source>
</evidence>
<accession>A0A2T3ZUB4</accession>
<feature type="domain" description="Heterokaryon incompatibility" evidence="1">
    <location>
        <begin position="63"/>
        <end position="259"/>
    </location>
</feature>
<sequence length="694" mass="79042">MNPQKRINIRSTAGASNIYKDVTPLSFQDEEIRMLHLECGSGSSLLQCTLHRVSLQSVPTPSYEALSYTWGDENNRREIVVNGYIVDVTFNLYSALCRLRLEDEARVLWIDALCINQTDLDERSQQVQLMRNIYTTCDQTVIWIGEPPEDMLPTWEMHWTGDERDDESIDWFWKEFYSDSDRSNMDENDSTSIDQIFHAFANLRLLSSGHLSDQPLFIDMTGEEFSYYTTYSDYCRLVTDALAPFYDSPWWTRIWTVQEIILPPKAKFVFGPISVDMSCLLEAFAALACHMFEPCCSELFSRCNVRVRKCFRQLGSVLTNIKNMRASHGDGTNVELWETLTTFRARHATDNRDKVHGVLGLVNTWSGQPIVPNYRAATETIYCQAAISTAIGTQSLFPLHFPLQKHACPNLPSWCVDWTAASALADQLNVYQWSQQPFKVFPTHGSDHFQIVPRLDNRILEVCGRRGDRVASVGKICQGNEPNEKRKAYCDWFLLTGLHRDPSRMYRSGCSYFEAFWKCLCWDMTLHMSETAGIAISARSKGAESYEAFVGYCHSSLKSIFHPEGLSQADREAVLQLDKRFQTTADTKWGQYSQSDYLVEQWINGLTLNTTFFVTDSGYLGLGPPETQIGDEVWCLFGGQMPFILRPVATTQEVILGQGKKQLHQVFGTCYVHGIMDGEIANDDSIPAEILYLA</sequence>
<dbReference type="InterPro" id="IPR010730">
    <property type="entry name" value="HET"/>
</dbReference>
<dbReference type="RefSeq" id="XP_024768077.1">
    <property type="nucleotide sequence ID" value="XM_024912361.1"/>
</dbReference>
<dbReference type="STRING" id="983964.A0A2T3ZUB4"/>